<name>A0AAX6GR98_IRIPA</name>
<dbReference type="EMBL" id="JANAVB010017196">
    <property type="protein sequence ID" value="KAJ6830845.1"/>
    <property type="molecule type" value="Genomic_DNA"/>
</dbReference>
<sequence length="66" mass="7686">MDGYWLLLLLPLSFYSDLPTKKGKAAPLQEREGQDMGQGRRGWELMLELSAWPERPLREARRPNCL</sequence>
<evidence type="ECO:0000313" key="1">
    <source>
        <dbReference type="EMBL" id="KAJ6830845.1"/>
    </source>
</evidence>
<keyword evidence="2" id="KW-1185">Reference proteome</keyword>
<gene>
    <name evidence="1" type="ORF">M6B38_352440</name>
</gene>
<evidence type="ECO:0000313" key="2">
    <source>
        <dbReference type="Proteomes" id="UP001140949"/>
    </source>
</evidence>
<reference evidence="1" key="2">
    <citation type="submission" date="2023-04" db="EMBL/GenBank/DDBJ databases">
        <authorList>
            <person name="Bruccoleri R.E."/>
            <person name="Oakeley E.J."/>
            <person name="Faust A.-M."/>
            <person name="Dessus-Babus S."/>
            <person name="Altorfer M."/>
            <person name="Burckhardt D."/>
            <person name="Oertli M."/>
            <person name="Naumann U."/>
            <person name="Petersen F."/>
            <person name="Wong J."/>
        </authorList>
    </citation>
    <scope>NUCLEOTIDE SEQUENCE</scope>
    <source>
        <strain evidence="1">GSM-AAB239-AS_SAM_17_03QT</strain>
        <tissue evidence="1">Leaf</tissue>
    </source>
</reference>
<dbReference type="AlphaFoldDB" id="A0AAX6GR98"/>
<proteinExistence type="predicted"/>
<comment type="caution">
    <text evidence="1">The sequence shown here is derived from an EMBL/GenBank/DDBJ whole genome shotgun (WGS) entry which is preliminary data.</text>
</comment>
<reference evidence="1" key="1">
    <citation type="journal article" date="2023" name="GigaByte">
        <title>Genome assembly of the bearded iris, Iris pallida Lam.</title>
        <authorList>
            <person name="Bruccoleri R.E."/>
            <person name="Oakeley E.J."/>
            <person name="Faust A.M.E."/>
            <person name="Altorfer M."/>
            <person name="Dessus-Babus S."/>
            <person name="Burckhardt D."/>
            <person name="Oertli M."/>
            <person name="Naumann U."/>
            <person name="Petersen F."/>
            <person name="Wong J."/>
        </authorList>
    </citation>
    <scope>NUCLEOTIDE SEQUENCE</scope>
    <source>
        <strain evidence="1">GSM-AAB239-AS_SAM_17_03QT</strain>
    </source>
</reference>
<dbReference type="Proteomes" id="UP001140949">
    <property type="component" value="Unassembled WGS sequence"/>
</dbReference>
<organism evidence="1 2">
    <name type="scientific">Iris pallida</name>
    <name type="common">Sweet iris</name>
    <dbReference type="NCBI Taxonomy" id="29817"/>
    <lineage>
        <taxon>Eukaryota</taxon>
        <taxon>Viridiplantae</taxon>
        <taxon>Streptophyta</taxon>
        <taxon>Embryophyta</taxon>
        <taxon>Tracheophyta</taxon>
        <taxon>Spermatophyta</taxon>
        <taxon>Magnoliopsida</taxon>
        <taxon>Liliopsida</taxon>
        <taxon>Asparagales</taxon>
        <taxon>Iridaceae</taxon>
        <taxon>Iridoideae</taxon>
        <taxon>Irideae</taxon>
        <taxon>Iris</taxon>
    </lineage>
</organism>
<protein>
    <submittedName>
        <fullName evidence="1">NAD-dependent epimerase/dehydratase isoform X1</fullName>
    </submittedName>
</protein>
<accession>A0AAX6GR98</accession>